<reference evidence="2" key="1">
    <citation type="submission" date="2016-05" db="EMBL/GenBank/DDBJ databases">
        <title>Comparative genomics of biotechnologically important yeasts.</title>
        <authorList>
            <consortium name="DOE Joint Genome Institute"/>
            <person name="Riley R."/>
            <person name="Haridas S."/>
            <person name="Wolfe K.H."/>
            <person name="Lopes M.R."/>
            <person name="Hittinger C.T."/>
            <person name="Goker M."/>
            <person name="Salamov A."/>
            <person name="Wisecaver J."/>
            <person name="Long T.M."/>
            <person name="Aerts A.L."/>
            <person name="Barry K."/>
            <person name="Choi C."/>
            <person name="Clum A."/>
            <person name="Coughlan A.Y."/>
            <person name="Deshpande S."/>
            <person name="Douglass A.P."/>
            <person name="Hanson S.J."/>
            <person name="Klenk H.-P."/>
            <person name="Labutti K."/>
            <person name="Lapidus A."/>
            <person name="Lindquist E."/>
            <person name="Lipzen A."/>
            <person name="Meier-Kolthoff J.P."/>
            <person name="Ohm R.A."/>
            <person name="Otillar R.P."/>
            <person name="Pangilinan J."/>
            <person name="Peng Y."/>
            <person name="Rokas A."/>
            <person name="Rosa C.A."/>
            <person name="Scheuner C."/>
            <person name="Sibirny A.A."/>
            <person name="Slot J.C."/>
            <person name="Stielow J.B."/>
            <person name="Sun H."/>
            <person name="Kurtzman C.P."/>
            <person name="Blackwell M."/>
            <person name="Grigoriev I.V."/>
            <person name="Jeffries T.W."/>
        </authorList>
    </citation>
    <scope>NUCLEOTIDE SEQUENCE [LARGE SCALE GENOMIC DNA]</scope>
    <source>
        <strain evidence="2">NRRL Y-12698</strain>
    </source>
</reference>
<dbReference type="RefSeq" id="XP_018983156.1">
    <property type="nucleotide sequence ID" value="XM_019132958.1"/>
</dbReference>
<accession>A0A1E3QJN1</accession>
<protein>
    <submittedName>
        <fullName evidence="1">Uncharacterized protein</fullName>
    </submittedName>
</protein>
<organism evidence="1 2">
    <name type="scientific">Babjeviella inositovora NRRL Y-12698</name>
    <dbReference type="NCBI Taxonomy" id="984486"/>
    <lineage>
        <taxon>Eukaryota</taxon>
        <taxon>Fungi</taxon>
        <taxon>Dikarya</taxon>
        <taxon>Ascomycota</taxon>
        <taxon>Saccharomycotina</taxon>
        <taxon>Pichiomycetes</taxon>
        <taxon>Serinales incertae sedis</taxon>
        <taxon>Babjeviella</taxon>
    </lineage>
</organism>
<dbReference type="GeneID" id="30150811"/>
<dbReference type="AlphaFoldDB" id="A0A1E3QJN1"/>
<evidence type="ECO:0000313" key="1">
    <source>
        <dbReference type="EMBL" id="ODQ77828.1"/>
    </source>
</evidence>
<gene>
    <name evidence="1" type="ORF">BABINDRAFT_94480</name>
</gene>
<dbReference type="Proteomes" id="UP000094336">
    <property type="component" value="Unassembled WGS sequence"/>
</dbReference>
<sequence>MHLSKYHVKSVRMVTGAVGIVNHRRYSRQGDDFDEVAVSSAVPYTNLGHPPVCRKAYAARKDLMHRDEQVHPPGTVSAIIENRFNKTIHLRQSEATGHFGDSTR</sequence>
<dbReference type="EMBL" id="KV454438">
    <property type="protein sequence ID" value="ODQ77828.1"/>
    <property type="molecule type" value="Genomic_DNA"/>
</dbReference>
<evidence type="ECO:0000313" key="2">
    <source>
        <dbReference type="Proteomes" id="UP000094336"/>
    </source>
</evidence>
<name>A0A1E3QJN1_9ASCO</name>
<proteinExistence type="predicted"/>
<keyword evidence="2" id="KW-1185">Reference proteome</keyword>